<organism evidence="2 3">
    <name type="scientific">Colletotrichum musicola</name>
    <dbReference type="NCBI Taxonomy" id="2175873"/>
    <lineage>
        <taxon>Eukaryota</taxon>
        <taxon>Fungi</taxon>
        <taxon>Dikarya</taxon>
        <taxon>Ascomycota</taxon>
        <taxon>Pezizomycotina</taxon>
        <taxon>Sordariomycetes</taxon>
        <taxon>Hypocreomycetidae</taxon>
        <taxon>Glomerellales</taxon>
        <taxon>Glomerellaceae</taxon>
        <taxon>Colletotrichum</taxon>
        <taxon>Colletotrichum orchidearum species complex</taxon>
    </lineage>
</organism>
<dbReference type="EMBL" id="WIGM01000637">
    <property type="protein sequence ID" value="KAF6818365.1"/>
    <property type="molecule type" value="Genomic_DNA"/>
</dbReference>
<feature type="region of interest" description="Disordered" evidence="1">
    <location>
        <begin position="309"/>
        <end position="330"/>
    </location>
</feature>
<protein>
    <submittedName>
        <fullName evidence="2">Uncharacterized protein</fullName>
    </submittedName>
</protein>
<sequence>MRYKRRQIRHGEHEQFDRRKRPEKKGRNRVVQAPDLCETPKLWFQSTYARPPVHPSARPIPGVSPVEHLPHLPTYLPTYPPDLAAATHLLTDEPDAASPLRRGRVSNGFRLLDALQLRGERGFPTRGLVTLWNHGGWRAMTTTRRCRTRLGLETFNISTFNSGRATGTGSPRPSAPSPFPSHVRRRRDRLLSRWQRRPARRLLPQLDDTTYRTVCAAIARKPDLASPTCGASCARGGTTGSPTSSVSSPAYARCFVHPVWAQLLRVVLGLVDSGGHVLRPSWHNAAGHAASSRLSPAPSVPTWPVSAAGRARMTTQRGQRSSAVSRRSLPATDMSPASQRCLPSLVLGAIVEAVASDGVCHLPVARCSRACLELAVPRIWRVAYMEGFLSHPIPLRRRPWYAAQVEAMLCRRGQVEVTTAANLGQIKFPKLGAPRGI</sequence>
<name>A0A8H6JSH7_9PEZI</name>
<gene>
    <name evidence="2" type="ORF">CMUS01_11943</name>
</gene>
<reference evidence="2" key="1">
    <citation type="journal article" date="2020" name="Phytopathology">
        <title>Genome Sequence Resources of Colletotrichum truncatum, C. plurivorum, C. musicola, and C. sojae: Four Species Pathogenic to Soybean (Glycine max).</title>
        <authorList>
            <person name="Rogerio F."/>
            <person name="Boufleur T.R."/>
            <person name="Ciampi-Guillardi M."/>
            <person name="Sukno S.A."/>
            <person name="Thon M.R."/>
            <person name="Massola Junior N.S."/>
            <person name="Baroncelli R."/>
        </authorList>
    </citation>
    <scope>NUCLEOTIDE SEQUENCE</scope>
    <source>
        <strain evidence="2">LFN0074</strain>
    </source>
</reference>
<feature type="region of interest" description="Disordered" evidence="1">
    <location>
        <begin position="161"/>
        <end position="187"/>
    </location>
</feature>
<proteinExistence type="predicted"/>
<feature type="compositionally biased region" description="Basic residues" evidence="1">
    <location>
        <begin position="18"/>
        <end position="28"/>
    </location>
</feature>
<comment type="caution">
    <text evidence="2">The sequence shown here is derived from an EMBL/GenBank/DDBJ whole genome shotgun (WGS) entry which is preliminary data.</text>
</comment>
<dbReference type="Proteomes" id="UP000639643">
    <property type="component" value="Unassembled WGS sequence"/>
</dbReference>
<evidence type="ECO:0000313" key="2">
    <source>
        <dbReference type="EMBL" id="KAF6818365.1"/>
    </source>
</evidence>
<evidence type="ECO:0000313" key="3">
    <source>
        <dbReference type="Proteomes" id="UP000639643"/>
    </source>
</evidence>
<dbReference type="AlphaFoldDB" id="A0A8H6JSH7"/>
<feature type="region of interest" description="Disordered" evidence="1">
    <location>
        <begin position="1"/>
        <end position="29"/>
    </location>
</feature>
<accession>A0A8H6JSH7</accession>
<evidence type="ECO:0000256" key="1">
    <source>
        <dbReference type="SAM" id="MobiDB-lite"/>
    </source>
</evidence>
<feature type="compositionally biased region" description="Polar residues" evidence="1">
    <location>
        <begin position="313"/>
        <end position="325"/>
    </location>
</feature>
<keyword evidence="3" id="KW-1185">Reference proteome</keyword>